<organism evidence="7 8">
    <name type="scientific">Dyadobacter helix</name>
    <dbReference type="NCBI Taxonomy" id="2822344"/>
    <lineage>
        <taxon>Bacteria</taxon>
        <taxon>Pseudomonadati</taxon>
        <taxon>Bacteroidota</taxon>
        <taxon>Cytophagia</taxon>
        <taxon>Cytophagales</taxon>
        <taxon>Spirosomataceae</taxon>
        <taxon>Dyadobacter</taxon>
    </lineage>
</organism>
<dbReference type="GO" id="GO:0004553">
    <property type="term" value="F:hydrolase activity, hydrolyzing O-glycosyl compounds"/>
    <property type="evidence" value="ECO:0007669"/>
    <property type="project" value="UniProtKB-ARBA"/>
</dbReference>
<dbReference type="Pfam" id="PF13385">
    <property type="entry name" value="Laminin_G_3"/>
    <property type="match status" value="1"/>
</dbReference>
<dbReference type="PROSITE" id="PS51123">
    <property type="entry name" value="OMPA_2"/>
    <property type="match status" value="1"/>
</dbReference>
<proteinExistence type="predicted"/>
<dbReference type="SUPFAM" id="SSF49899">
    <property type="entry name" value="Concanavalin A-like lectins/glucanases"/>
    <property type="match status" value="1"/>
</dbReference>
<dbReference type="InterPro" id="IPR008969">
    <property type="entry name" value="CarboxyPept-like_regulatory"/>
</dbReference>
<dbReference type="SUPFAM" id="SSF49464">
    <property type="entry name" value="Carboxypeptidase regulatory domain-like"/>
    <property type="match status" value="1"/>
</dbReference>
<feature type="compositionally biased region" description="Acidic residues" evidence="5">
    <location>
        <begin position="236"/>
        <end position="246"/>
    </location>
</feature>
<dbReference type="GO" id="GO:0009279">
    <property type="term" value="C:cell outer membrane"/>
    <property type="evidence" value="ECO:0007669"/>
    <property type="project" value="UniProtKB-SubCell"/>
</dbReference>
<evidence type="ECO:0000256" key="3">
    <source>
        <dbReference type="ARBA" id="ARBA00023237"/>
    </source>
</evidence>
<dbReference type="CDD" id="cd07185">
    <property type="entry name" value="OmpA_C-like"/>
    <property type="match status" value="1"/>
</dbReference>
<sequence>MINKITAKYLLTICFLIGLQYLCNAQKQWTYDFNNGFSPIEKNGPQLKKLGQPGQLVREKIPGNEEVSRTVYQFEANSGLQFNNSEAGGFLNKSFTVEIYFKMTMLDSWKRVLDFKNRKSDYGSYIYDGKLNFYDYAMSEKAPVKANHYVHYVYSRDFDTKMIKMYINGQSKVEFKDPGTEGMLDADQVLNFFQDDLVANHESSAGSVALIRVYDRVMTPVFIRRSYFSIIKSPQPEEEPITEEQPAEPAKTEPAPPAPSRMLASVSGKVYDGRNLRPVNDADILVRKLNDNAVVAQTKTVNGAYFLELQPYERYRISAVANGFQTKSIAVKTTSRHEEIKSLISLAPETYVRPLATLLFLQSDENLDEAAKSTLDSMAGYFLQNPSLKIVIKGHTDNVGDFEKNLKLSNLRVNSARNYLIGKGIAAERIKGNGYGSSRPETANQSETKRKYNRRVEIWAEPEKR</sequence>
<feature type="domain" description="OmpA-like" evidence="6">
    <location>
        <begin position="347"/>
        <end position="464"/>
    </location>
</feature>
<evidence type="ECO:0000256" key="1">
    <source>
        <dbReference type="ARBA" id="ARBA00004442"/>
    </source>
</evidence>
<keyword evidence="2 4" id="KW-0472">Membrane</keyword>
<comment type="caution">
    <text evidence="7">The sequence shown here is derived from an EMBL/GenBank/DDBJ whole genome shotgun (WGS) entry which is preliminary data.</text>
</comment>
<evidence type="ECO:0000313" key="7">
    <source>
        <dbReference type="EMBL" id="CAG5004556.1"/>
    </source>
</evidence>
<gene>
    <name evidence="7" type="primary">pal_7</name>
    <name evidence="7" type="ORF">DYBT9275_03395</name>
</gene>
<name>A0A916JEF7_9BACT</name>
<evidence type="ECO:0000313" key="8">
    <source>
        <dbReference type="Proteomes" id="UP000680038"/>
    </source>
</evidence>
<feature type="region of interest" description="Disordered" evidence="5">
    <location>
        <begin position="234"/>
        <end position="261"/>
    </location>
</feature>
<dbReference type="InterPro" id="IPR050330">
    <property type="entry name" value="Bact_OuterMem_StrucFunc"/>
</dbReference>
<dbReference type="InterPro" id="IPR013320">
    <property type="entry name" value="ConA-like_dom_sf"/>
</dbReference>
<dbReference type="Gene3D" id="2.60.40.1120">
    <property type="entry name" value="Carboxypeptidase-like, regulatory domain"/>
    <property type="match status" value="1"/>
</dbReference>
<dbReference type="InterPro" id="IPR036737">
    <property type="entry name" value="OmpA-like_sf"/>
</dbReference>
<accession>A0A916JEF7</accession>
<dbReference type="SUPFAM" id="SSF103088">
    <property type="entry name" value="OmpA-like"/>
    <property type="match status" value="1"/>
</dbReference>
<dbReference type="EMBL" id="CAJRAF010000002">
    <property type="protein sequence ID" value="CAG5004556.1"/>
    <property type="molecule type" value="Genomic_DNA"/>
</dbReference>
<dbReference type="Gene3D" id="2.60.120.200">
    <property type="match status" value="1"/>
</dbReference>
<keyword evidence="3" id="KW-0998">Cell outer membrane</keyword>
<dbReference type="GO" id="GO:0005975">
    <property type="term" value="P:carbohydrate metabolic process"/>
    <property type="evidence" value="ECO:0007669"/>
    <property type="project" value="UniProtKB-ARBA"/>
</dbReference>
<evidence type="ECO:0000256" key="4">
    <source>
        <dbReference type="PROSITE-ProRule" id="PRU00473"/>
    </source>
</evidence>
<dbReference type="InterPro" id="IPR006665">
    <property type="entry name" value="OmpA-like"/>
</dbReference>
<keyword evidence="7" id="KW-0449">Lipoprotein</keyword>
<dbReference type="PANTHER" id="PTHR30329">
    <property type="entry name" value="STATOR ELEMENT OF FLAGELLAR MOTOR COMPLEX"/>
    <property type="match status" value="1"/>
</dbReference>
<dbReference type="AlphaFoldDB" id="A0A916JEF7"/>
<keyword evidence="8" id="KW-1185">Reference proteome</keyword>
<evidence type="ECO:0000256" key="5">
    <source>
        <dbReference type="SAM" id="MobiDB-lite"/>
    </source>
</evidence>
<comment type="subcellular location">
    <subcellularLocation>
        <location evidence="1">Cell outer membrane</location>
    </subcellularLocation>
</comment>
<dbReference type="PRINTS" id="PR01021">
    <property type="entry name" value="OMPADOMAIN"/>
</dbReference>
<dbReference type="Gene3D" id="3.30.1330.60">
    <property type="entry name" value="OmpA-like domain"/>
    <property type="match status" value="1"/>
</dbReference>
<dbReference type="Proteomes" id="UP000680038">
    <property type="component" value="Unassembled WGS sequence"/>
</dbReference>
<reference evidence="7" key="1">
    <citation type="submission" date="2021-04" db="EMBL/GenBank/DDBJ databases">
        <authorList>
            <person name="Rodrigo-Torres L."/>
            <person name="Arahal R. D."/>
            <person name="Lucena T."/>
        </authorList>
    </citation>
    <scope>NUCLEOTIDE SEQUENCE</scope>
    <source>
        <strain evidence="7">CECT 9275</strain>
    </source>
</reference>
<feature type="region of interest" description="Disordered" evidence="5">
    <location>
        <begin position="432"/>
        <end position="451"/>
    </location>
</feature>
<evidence type="ECO:0000256" key="2">
    <source>
        <dbReference type="ARBA" id="ARBA00023136"/>
    </source>
</evidence>
<evidence type="ECO:0000259" key="6">
    <source>
        <dbReference type="PROSITE" id="PS51123"/>
    </source>
</evidence>
<dbReference type="InterPro" id="IPR006664">
    <property type="entry name" value="OMP_bac"/>
</dbReference>
<dbReference type="Pfam" id="PF00691">
    <property type="entry name" value="OmpA"/>
    <property type="match status" value="1"/>
</dbReference>
<protein>
    <submittedName>
        <fullName evidence="7">Peptidoglycan-associated lipoprotein</fullName>
    </submittedName>
</protein>
<dbReference type="RefSeq" id="WP_215239901.1">
    <property type="nucleotide sequence ID" value="NZ_CAJRAF010000002.1"/>
</dbReference>
<dbReference type="PANTHER" id="PTHR30329:SF21">
    <property type="entry name" value="LIPOPROTEIN YIAD-RELATED"/>
    <property type="match status" value="1"/>
</dbReference>